<keyword evidence="3" id="KW-1185">Reference proteome</keyword>
<proteinExistence type="predicted"/>
<dbReference type="Gene3D" id="2.40.70.10">
    <property type="entry name" value="Acid Proteases"/>
    <property type="match status" value="1"/>
</dbReference>
<dbReference type="InterPro" id="IPR021109">
    <property type="entry name" value="Peptidase_aspartic_dom_sf"/>
</dbReference>
<organism evidence="2 3">
    <name type="scientific">Steinernema carpocapsae</name>
    <name type="common">Entomopathogenic nematode</name>
    <dbReference type="NCBI Taxonomy" id="34508"/>
    <lineage>
        <taxon>Eukaryota</taxon>
        <taxon>Metazoa</taxon>
        <taxon>Ecdysozoa</taxon>
        <taxon>Nematoda</taxon>
        <taxon>Chromadorea</taxon>
        <taxon>Rhabditida</taxon>
        <taxon>Tylenchina</taxon>
        <taxon>Panagrolaimomorpha</taxon>
        <taxon>Strongyloidoidea</taxon>
        <taxon>Steinernematidae</taxon>
        <taxon>Steinernema</taxon>
    </lineage>
</organism>
<dbReference type="SUPFAM" id="SSF161008">
    <property type="entry name" value="Viral glycoprotein ectodomain-like"/>
    <property type="match status" value="1"/>
</dbReference>
<accession>A0A4U8V8M2</accession>
<dbReference type="STRING" id="34508.A0A4U8V8M2"/>
<reference evidence="2 3" key="1">
    <citation type="journal article" date="2015" name="Genome Biol.">
        <title>Comparative genomics of Steinernema reveals deeply conserved gene regulatory networks.</title>
        <authorList>
            <person name="Dillman A.R."/>
            <person name="Macchietto M."/>
            <person name="Porter C.F."/>
            <person name="Rogers A."/>
            <person name="Williams B."/>
            <person name="Antoshechkin I."/>
            <person name="Lee M.M."/>
            <person name="Goodwin Z."/>
            <person name="Lu X."/>
            <person name="Lewis E.E."/>
            <person name="Goodrich-Blair H."/>
            <person name="Stock S.P."/>
            <person name="Adams B.J."/>
            <person name="Sternberg P.W."/>
            <person name="Mortazavi A."/>
        </authorList>
    </citation>
    <scope>NUCLEOTIDE SEQUENCE [LARGE SCALE GENOMIC DNA]</scope>
    <source>
        <strain evidence="2 3">ALL</strain>
    </source>
</reference>
<evidence type="ECO:0000313" key="2">
    <source>
        <dbReference type="EMBL" id="TMS39947.1"/>
    </source>
</evidence>
<dbReference type="EMBL" id="CM016762">
    <property type="protein sequence ID" value="TMS39947.1"/>
    <property type="molecule type" value="Genomic_DNA"/>
</dbReference>
<dbReference type="AlphaFoldDB" id="A0A4U8V8M2"/>
<name>A0A4U8V8M2_STECR</name>
<feature type="compositionally biased region" description="Basic and acidic residues" evidence="1">
    <location>
        <begin position="570"/>
        <end position="580"/>
    </location>
</feature>
<dbReference type="Proteomes" id="UP000298663">
    <property type="component" value="Chromosome X"/>
</dbReference>
<dbReference type="Gene3D" id="1.20.5.1890">
    <property type="match status" value="1"/>
</dbReference>
<feature type="region of interest" description="Disordered" evidence="1">
    <location>
        <begin position="556"/>
        <end position="583"/>
    </location>
</feature>
<gene>
    <name evidence="2" type="ORF">L596_006394</name>
</gene>
<evidence type="ECO:0000313" key="3">
    <source>
        <dbReference type="Proteomes" id="UP000298663"/>
    </source>
</evidence>
<evidence type="ECO:0000256" key="1">
    <source>
        <dbReference type="SAM" id="MobiDB-lite"/>
    </source>
</evidence>
<dbReference type="Pfam" id="PF24664">
    <property type="entry name" value="Monjiviricetes_fusion"/>
    <property type="match status" value="1"/>
</dbReference>
<protein>
    <submittedName>
        <fullName evidence="2">Uncharacterized protein</fullName>
    </submittedName>
</protein>
<sequence length="778" mass="88644">MTLLIPGVTSKSNKTFQVCYEPLIGTHFVLPEPHTCKLPDRKTLKNGTVTMYVPSPDFYRIPAVHCAIVERYRFNRNCLFGHGHESYSRSNVSVEECWQWNQTRTARGHPLVAFDEARTTFTSNITYKPGWSLVGTIYNVTNYVLIEGTVGTFDGDHLLSTLGEMGSCNPRSGSCIRSESTTVWEPPNYSDFMYHELHGTFEAFIDKDAILIERLQALFYFSKKHHYAKKFFGKNAWMTENNVVFTINNSTELDFAQDSESGDVPDEFPDLTPNVKEVNVRLQYMEKLMRETYMNALNNMWYRVCKVRNAQITATKGLLRLDPTTAVRMWTKRENVTARYAGDVVLVGECEPVEVEHVYEENHVNGTCYVYQPIQTTNNKVMFIVPMTNDLTPYSSIQDCNFMSTPIMKDGNKYATVNGDEVAVIQMANPQFYAQNRHLNLKFDAPPIFQSQINAFVSSLALLMERQRRLEELEQLVAIQTGNYETDGNLRGLKKFGLWLHDLGEETKAMADQFIEDYGPLIKKCAAGVGIAAIVIAIPYSIVGCARRSLPKKLFNTKDSAPSKKAGSKSRAEPGDKTEDPNLSSCCADALRHHHEVAGPKHVRKDELRAARSAFNEDKTTQKTHQCIYARMHSQKDSFTINIHVERKLVMSWIDVSLELSFCRLTFAQQLRVPIIEDEPVFIQLNSRTIKVSLKCELNMKIGKIHMKKWVLVALDHQCPLDILLGQDVRNDLGAVKFSFNRRYIKIGNCKLPFTSLCRYCGNRKCEGFCNVWDKIVV</sequence>
<reference evidence="2 3" key="2">
    <citation type="journal article" date="2019" name="G3 (Bethesda)">
        <title>Hybrid Assembly of the Genome of the Entomopathogenic Nematode Steinernema carpocapsae Identifies the X-Chromosome.</title>
        <authorList>
            <person name="Serra L."/>
            <person name="Macchietto M."/>
            <person name="Macias-Munoz A."/>
            <person name="McGill C.J."/>
            <person name="Rodriguez I.M."/>
            <person name="Rodriguez B."/>
            <person name="Murad R."/>
            <person name="Mortazavi A."/>
        </authorList>
    </citation>
    <scope>NUCLEOTIDE SEQUENCE [LARGE SCALE GENOMIC DNA]</scope>
    <source>
        <strain evidence="2 3">ALL</strain>
    </source>
</reference>
<dbReference type="OrthoDB" id="5875288at2759"/>